<keyword evidence="19" id="KW-1185">Reference proteome</keyword>
<evidence type="ECO:0000256" key="2">
    <source>
        <dbReference type="ARBA" id="ARBA00004782"/>
    </source>
</evidence>
<keyword evidence="11 15" id="KW-0585">Phenylalanine catabolism</keyword>
<comment type="similarity">
    <text evidence="3 15">Belongs to the FAH family.</text>
</comment>
<dbReference type="Gene3D" id="3.90.850.10">
    <property type="entry name" value="Fumarylacetoacetase-like, C-terminal domain"/>
    <property type="match status" value="1"/>
</dbReference>
<dbReference type="SUPFAM" id="SSF56529">
    <property type="entry name" value="FAH"/>
    <property type="match status" value="1"/>
</dbReference>
<feature type="binding site" evidence="13">
    <location>
        <position position="221"/>
    </location>
    <ligand>
        <name>substrate</name>
    </ligand>
</feature>
<feature type="binding site" evidence="14">
    <location>
        <position position="210"/>
    </location>
    <ligand>
        <name>Mg(2+)</name>
        <dbReference type="ChEBI" id="CHEBI:18420"/>
    </ligand>
</feature>
<dbReference type="EC" id="3.7.1.2" evidence="4 15"/>
<evidence type="ECO:0000256" key="12">
    <source>
        <dbReference type="PIRSR" id="PIRSR605959-1"/>
    </source>
</evidence>
<feature type="binding site" evidence="14">
    <location>
        <position position="127"/>
    </location>
    <ligand>
        <name>Ca(2+)</name>
        <dbReference type="ChEBI" id="CHEBI:29108"/>
    </ligand>
</feature>
<protein>
    <recommendedName>
        <fullName evidence="5 15">Fumarylacetoacetase</fullName>
        <ecNumber evidence="4 15">3.7.1.2</ecNumber>
    </recommendedName>
    <alternativeName>
        <fullName evidence="15">Fumarylacetoacetate hydrolase</fullName>
    </alternativeName>
</protein>
<organism evidence="18 19">
    <name type="scientific">Psylliodes chrysocephalus</name>
    <dbReference type="NCBI Taxonomy" id="3402493"/>
    <lineage>
        <taxon>Eukaryota</taxon>
        <taxon>Metazoa</taxon>
        <taxon>Ecdysozoa</taxon>
        <taxon>Arthropoda</taxon>
        <taxon>Hexapoda</taxon>
        <taxon>Insecta</taxon>
        <taxon>Pterygota</taxon>
        <taxon>Neoptera</taxon>
        <taxon>Endopterygota</taxon>
        <taxon>Coleoptera</taxon>
        <taxon>Polyphaga</taxon>
        <taxon>Cucujiformia</taxon>
        <taxon>Chrysomeloidea</taxon>
        <taxon>Chrysomelidae</taxon>
        <taxon>Galerucinae</taxon>
        <taxon>Alticini</taxon>
        <taxon>Psylliodes</taxon>
    </lineage>
</organism>
<dbReference type="GO" id="GO:0004334">
    <property type="term" value="F:fumarylacetoacetase activity"/>
    <property type="evidence" value="ECO:0007669"/>
    <property type="project" value="UniProtKB-UniRule"/>
</dbReference>
<dbReference type="SUPFAM" id="SSF63433">
    <property type="entry name" value="Fumarylacetoacetate hydrolase, FAH, N-terminal domain"/>
    <property type="match status" value="1"/>
</dbReference>
<evidence type="ECO:0000256" key="3">
    <source>
        <dbReference type="ARBA" id="ARBA00010211"/>
    </source>
</evidence>
<dbReference type="InterPro" id="IPR036462">
    <property type="entry name" value="Fumarylacetoacetase_N_sf"/>
</dbReference>
<proteinExistence type="inferred from homology"/>
<feature type="binding site" evidence="14">
    <location>
        <position position="230"/>
    </location>
    <ligand>
        <name>Mg(2+)</name>
        <dbReference type="ChEBI" id="CHEBI:18420"/>
    </ligand>
</feature>
<dbReference type="Pfam" id="PF09298">
    <property type="entry name" value="FAA_hydrolase_N"/>
    <property type="match status" value="1"/>
</dbReference>
<feature type="binding site" evidence="13">
    <location>
        <position position="327"/>
    </location>
    <ligand>
        <name>substrate</name>
    </ligand>
</feature>
<sequence length="334" mass="37477">MKCFLKYTKFCDFPIENLPYGVFSTAQKTTPRIGVAIADSILDLSEVSHLFTGPELGNHQHVFKEETLNGLMALTPKAWKEARDTIQSILSTDNPVLQNNKELKSRAFVTQSDATMHLPAKIGDYTDFYSSIHHATNVGIMFRSKENALMPNWKHMPVGYHGRASSVVISGTSIHRPNGQTLLMEGNKIGEPIKIENAQDHIFGYVIMNDWSARDIQKWEYVPLGPFLAKNLGTTISPWVVTTFALEPFKTNNYPQDPQPLHYLKHSDNFNFDINLQVDLAPKGTNVSTTVCRSNYKYLYWTSKQQLAHHTITGCNVNPGDLIASGTISGEVNF</sequence>
<gene>
    <name evidence="18" type="ORF">PSYICH_LOCUS9502</name>
</gene>
<evidence type="ECO:0000256" key="15">
    <source>
        <dbReference type="RuleBase" id="RU366008"/>
    </source>
</evidence>
<keyword evidence="8 14" id="KW-0106">Calcium</keyword>
<evidence type="ECO:0000256" key="7">
    <source>
        <dbReference type="ARBA" id="ARBA00022801"/>
    </source>
</evidence>
<keyword evidence="7 15" id="KW-0378">Hydrolase</keyword>
<evidence type="ECO:0000256" key="10">
    <source>
        <dbReference type="ARBA" id="ARBA00022878"/>
    </source>
</evidence>
<comment type="catalytic activity">
    <reaction evidence="1 15">
        <text>4-fumarylacetoacetate + H2O = acetoacetate + fumarate + H(+)</text>
        <dbReference type="Rhea" id="RHEA:10244"/>
        <dbReference type="ChEBI" id="CHEBI:13705"/>
        <dbReference type="ChEBI" id="CHEBI:15377"/>
        <dbReference type="ChEBI" id="CHEBI:15378"/>
        <dbReference type="ChEBI" id="CHEBI:18034"/>
        <dbReference type="ChEBI" id="CHEBI:29806"/>
        <dbReference type="EC" id="3.7.1.2"/>
    </reaction>
</comment>
<dbReference type="Gene3D" id="2.30.30.230">
    <property type="entry name" value="Fumarylacetoacetase, N-terminal domain"/>
    <property type="match status" value="1"/>
</dbReference>
<comment type="pathway">
    <text evidence="2 15">Amino-acid degradation; L-phenylalanine degradation; acetoacetate and fumarate from L-phenylalanine: step 6/6.</text>
</comment>
<evidence type="ECO:0000256" key="13">
    <source>
        <dbReference type="PIRSR" id="PIRSR605959-2"/>
    </source>
</evidence>
<feature type="domain" description="Fumarylacetoacetase N-terminal" evidence="17">
    <location>
        <begin position="16"/>
        <end position="119"/>
    </location>
</feature>
<evidence type="ECO:0000256" key="11">
    <source>
        <dbReference type="ARBA" id="ARBA00023232"/>
    </source>
</evidence>
<feature type="binding site" evidence="13">
    <location>
        <position position="217"/>
    </location>
    <ligand>
        <name>substrate</name>
    </ligand>
</feature>
<dbReference type="GO" id="GO:0046872">
    <property type="term" value="F:metal ion binding"/>
    <property type="evidence" value="ECO:0007669"/>
    <property type="project" value="UniProtKB-UniRule"/>
</dbReference>
<evidence type="ECO:0000256" key="5">
    <source>
        <dbReference type="ARBA" id="ARBA00014741"/>
    </source>
</evidence>
<comment type="cofactor">
    <cofactor evidence="15">
        <name>Mg(2+)</name>
        <dbReference type="ChEBI" id="CHEBI:18420"/>
    </cofactor>
    <cofactor evidence="15">
        <name>Ca(2+)</name>
        <dbReference type="ChEBI" id="CHEBI:29108"/>
    </cofactor>
</comment>
<dbReference type="GO" id="GO:1902000">
    <property type="term" value="P:homogentisate catabolic process"/>
    <property type="evidence" value="ECO:0007669"/>
    <property type="project" value="TreeGrafter"/>
</dbReference>
<dbReference type="Proteomes" id="UP001153636">
    <property type="component" value="Chromosome 3"/>
</dbReference>
<keyword evidence="6 14" id="KW-0479">Metal-binding</keyword>
<dbReference type="OrthoDB" id="9971669at2759"/>
<dbReference type="InterPro" id="IPR011234">
    <property type="entry name" value="Fumarylacetoacetase-like_C"/>
</dbReference>
<evidence type="ECO:0000256" key="4">
    <source>
        <dbReference type="ARBA" id="ARBA00012094"/>
    </source>
</evidence>
<evidence type="ECO:0000313" key="18">
    <source>
        <dbReference type="EMBL" id="CAH1108530.1"/>
    </source>
</evidence>
<dbReference type="PANTHER" id="PTHR43069:SF2">
    <property type="entry name" value="FUMARYLACETOACETASE"/>
    <property type="match status" value="1"/>
</dbReference>
<dbReference type="InterPro" id="IPR036663">
    <property type="entry name" value="Fumarylacetoacetase_C_sf"/>
</dbReference>
<accession>A0A9P0GG31</accession>
<evidence type="ECO:0000256" key="9">
    <source>
        <dbReference type="ARBA" id="ARBA00022842"/>
    </source>
</evidence>
<feature type="active site" description="Proton acceptor" evidence="12">
    <location>
        <position position="134"/>
    </location>
</feature>
<feature type="binding site" evidence="14">
    <location>
        <position position="234"/>
    </location>
    <ligand>
        <name>Mg(2+)</name>
        <dbReference type="ChEBI" id="CHEBI:18420"/>
    </ligand>
</feature>
<dbReference type="PANTHER" id="PTHR43069">
    <property type="entry name" value="FUMARYLACETOACETASE"/>
    <property type="match status" value="1"/>
</dbReference>
<feature type="binding site" evidence="14">
    <location>
        <position position="210"/>
    </location>
    <ligand>
        <name>Ca(2+)</name>
        <dbReference type="ChEBI" id="CHEBI:29108"/>
    </ligand>
</feature>
<dbReference type="Pfam" id="PF01557">
    <property type="entry name" value="FAA_hydrolase"/>
    <property type="match status" value="1"/>
</dbReference>
<dbReference type="FunFam" id="2.30.30.230:FF:000001">
    <property type="entry name" value="Fumarylacetoacetase"/>
    <property type="match status" value="1"/>
</dbReference>
<feature type="binding site" evidence="13">
    <location>
        <position position="143"/>
    </location>
    <ligand>
        <name>substrate</name>
    </ligand>
</feature>
<evidence type="ECO:0000256" key="14">
    <source>
        <dbReference type="PIRSR" id="PIRSR605959-3"/>
    </source>
</evidence>
<name>A0A9P0GG31_9CUCU</name>
<dbReference type="InterPro" id="IPR015377">
    <property type="entry name" value="Fumarylacetoacetase_N"/>
</dbReference>
<evidence type="ECO:0000256" key="8">
    <source>
        <dbReference type="ARBA" id="ARBA00022837"/>
    </source>
</evidence>
<dbReference type="AlphaFoldDB" id="A0A9P0GG31"/>
<reference evidence="18" key="1">
    <citation type="submission" date="2022-01" db="EMBL/GenBank/DDBJ databases">
        <authorList>
            <person name="King R."/>
        </authorList>
    </citation>
    <scope>NUCLEOTIDE SEQUENCE</scope>
</reference>
<dbReference type="InterPro" id="IPR005959">
    <property type="entry name" value="Fumarylacetoacetase"/>
</dbReference>
<dbReference type="GO" id="GO:0006559">
    <property type="term" value="P:L-phenylalanine catabolic process"/>
    <property type="evidence" value="ECO:0007669"/>
    <property type="project" value="UniProtKB-UniRule"/>
</dbReference>
<dbReference type="GO" id="GO:0006572">
    <property type="term" value="P:L-tyrosine catabolic process"/>
    <property type="evidence" value="ECO:0007669"/>
    <property type="project" value="UniProtKB-UniRule"/>
</dbReference>
<evidence type="ECO:0000256" key="1">
    <source>
        <dbReference type="ARBA" id="ARBA00000353"/>
    </source>
</evidence>
<feature type="domain" description="Fumarylacetoacetase-like C-terminal" evidence="16">
    <location>
        <begin position="127"/>
        <end position="330"/>
    </location>
</feature>
<keyword evidence="9 14" id="KW-0460">Magnesium</keyword>
<evidence type="ECO:0000259" key="17">
    <source>
        <dbReference type="Pfam" id="PF09298"/>
    </source>
</evidence>
<dbReference type="EMBL" id="OV651815">
    <property type="protein sequence ID" value="CAH1108530.1"/>
    <property type="molecule type" value="Genomic_DNA"/>
</dbReference>
<keyword evidence="10 15" id="KW-0828">Tyrosine catabolism</keyword>
<feature type="binding site" evidence="13">
    <location>
        <position position="129"/>
    </location>
    <ligand>
        <name>substrate</name>
    </ligand>
</feature>
<evidence type="ECO:0000313" key="19">
    <source>
        <dbReference type="Proteomes" id="UP001153636"/>
    </source>
</evidence>
<evidence type="ECO:0000259" key="16">
    <source>
        <dbReference type="Pfam" id="PF01557"/>
    </source>
</evidence>
<evidence type="ECO:0000256" key="6">
    <source>
        <dbReference type="ARBA" id="ARBA00022723"/>
    </source>
</evidence>